<dbReference type="PANTHER" id="PTHR33164:SF103">
    <property type="entry name" value="REGULATORY PROTEIN MARR"/>
    <property type="match status" value="1"/>
</dbReference>
<feature type="region of interest" description="Disordered" evidence="1">
    <location>
        <begin position="140"/>
        <end position="171"/>
    </location>
</feature>
<feature type="domain" description="HTH marR-type" evidence="2">
    <location>
        <begin position="7"/>
        <end position="142"/>
    </location>
</feature>
<evidence type="ECO:0000313" key="3">
    <source>
        <dbReference type="EMBL" id="GHI59966.1"/>
    </source>
</evidence>
<proteinExistence type="predicted"/>
<dbReference type="PROSITE" id="PS50995">
    <property type="entry name" value="HTH_MARR_2"/>
    <property type="match status" value="1"/>
</dbReference>
<accession>A0ABQ3RVR4</accession>
<protein>
    <submittedName>
        <fullName evidence="3">MarR family transcriptional regulator</fullName>
    </submittedName>
</protein>
<dbReference type="SMART" id="SM00347">
    <property type="entry name" value="HTH_MARR"/>
    <property type="match status" value="1"/>
</dbReference>
<dbReference type="GeneID" id="91469539"/>
<dbReference type="RefSeq" id="WP_189922751.1">
    <property type="nucleotide sequence ID" value="NZ_BMSI01000006.1"/>
</dbReference>
<feature type="compositionally biased region" description="Low complexity" evidence="1">
    <location>
        <begin position="142"/>
        <end position="151"/>
    </location>
</feature>
<evidence type="ECO:0000259" key="2">
    <source>
        <dbReference type="PROSITE" id="PS50995"/>
    </source>
</evidence>
<comment type="caution">
    <text evidence="3">The sequence shown here is derived from an EMBL/GenBank/DDBJ whole genome shotgun (WGS) entry which is preliminary data.</text>
</comment>
<dbReference type="PANTHER" id="PTHR33164">
    <property type="entry name" value="TRANSCRIPTIONAL REGULATOR, MARR FAMILY"/>
    <property type="match status" value="1"/>
</dbReference>
<evidence type="ECO:0000313" key="4">
    <source>
        <dbReference type="Proteomes" id="UP000649259"/>
    </source>
</evidence>
<dbReference type="InterPro" id="IPR036390">
    <property type="entry name" value="WH_DNA-bd_sf"/>
</dbReference>
<sequence length="171" mass="18452">MTTPDSDSALAEQLLRLTRRVHRIQKHHLERSGLGVTPAQARLLRTLAHCDAPPRMADLAERLEVVPRAVTTLVDALEAGGKVRRMPDPANRRVIRIELTEDGHKALRRLRGARMSAAEEILDPLTDLEREVLSGLLDALVGGAPDGTPTHPHGHGHGRGEGGGPGPGRNC</sequence>
<keyword evidence="4" id="KW-1185">Reference proteome</keyword>
<reference evidence="4" key="1">
    <citation type="submission" date="2023-07" db="EMBL/GenBank/DDBJ databases">
        <title>Whole genome shotgun sequence of Streptomyces cacaoi subsp. asoensis NBRC 13813.</title>
        <authorList>
            <person name="Komaki H."/>
            <person name="Tamura T."/>
        </authorList>
    </citation>
    <scope>NUCLEOTIDE SEQUENCE [LARGE SCALE GENOMIC DNA]</scope>
    <source>
        <strain evidence="4">NBRC 13813</strain>
    </source>
</reference>
<dbReference type="InterPro" id="IPR000835">
    <property type="entry name" value="HTH_MarR-typ"/>
</dbReference>
<dbReference type="PRINTS" id="PR00598">
    <property type="entry name" value="HTHMARR"/>
</dbReference>
<dbReference type="Pfam" id="PF01047">
    <property type="entry name" value="MarR"/>
    <property type="match status" value="1"/>
</dbReference>
<evidence type="ECO:0000256" key="1">
    <source>
        <dbReference type="SAM" id="MobiDB-lite"/>
    </source>
</evidence>
<dbReference type="SUPFAM" id="SSF46785">
    <property type="entry name" value="Winged helix' DNA-binding domain"/>
    <property type="match status" value="1"/>
</dbReference>
<dbReference type="EMBL" id="BNEB01000002">
    <property type="protein sequence ID" value="GHI59966.1"/>
    <property type="molecule type" value="Genomic_DNA"/>
</dbReference>
<gene>
    <name evidence="3" type="ORF">Saso_16160</name>
</gene>
<dbReference type="InterPro" id="IPR039422">
    <property type="entry name" value="MarR/SlyA-like"/>
</dbReference>
<dbReference type="Proteomes" id="UP000649259">
    <property type="component" value="Unassembled WGS sequence"/>
</dbReference>
<name>A0ABQ3RVR4_9ACTN</name>
<dbReference type="InterPro" id="IPR036388">
    <property type="entry name" value="WH-like_DNA-bd_sf"/>
</dbReference>
<dbReference type="Gene3D" id="1.10.10.10">
    <property type="entry name" value="Winged helix-like DNA-binding domain superfamily/Winged helix DNA-binding domain"/>
    <property type="match status" value="1"/>
</dbReference>
<feature type="compositionally biased region" description="Gly residues" evidence="1">
    <location>
        <begin position="161"/>
        <end position="171"/>
    </location>
</feature>
<organism evidence="3 4">
    <name type="scientific">Streptomyces asoensis</name>
    <dbReference type="NCBI Taxonomy" id="249586"/>
    <lineage>
        <taxon>Bacteria</taxon>
        <taxon>Bacillati</taxon>
        <taxon>Actinomycetota</taxon>
        <taxon>Actinomycetes</taxon>
        <taxon>Kitasatosporales</taxon>
        <taxon>Streptomycetaceae</taxon>
        <taxon>Streptomyces</taxon>
    </lineage>
</organism>